<reference evidence="5" key="1">
    <citation type="submission" date="2018-11" db="EMBL/GenBank/DDBJ databases">
        <title>Complete genome sequence of Paenibacillus sp. ML311-T8.</title>
        <authorList>
            <person name="Nam Y.-D."/>
            <person name="Kang J."/>
            <person name="Chung W.-H."/>
            <person name="Park Y.S."/>
        </authorList>
    </citation>
    <scope>NUCLEOTIDE SEQUENCE [LARGE SCALE GENOMIC DNA]</scope>
    <source>
        <strain evidence="5">ML311-T8</strain>
    </source>
</reference>
<dbReference type="KEGG" id="ppsc:EHS13_21375"/>
<dbReference type="RefSeq" id="WP_155702354.1">
    <property type="nucleotide sequence ID" value="NZ_CP034235.1"/>
</dbReference>
<dbReference type="CDD" id="cd02247">
    <property type="entry name" value="cupin_pirin_C"/>
    <property type="match status" value="1"/>
</dbReference>
<evidence type="ECO:0000313" key="4">
    <source>
        <dbReference type="EMBL" id="QGQ97252.1"/>
    </source>
</evidence>
<evidence type="ECO:0000256" key="1">
    <source>
        <dbReference type="ARBA" id="ARBA00008416"/>
    </source>
</evidence>
<feature type="domain" description="Pirin N-terminal" evidence="3">
    <location>
        <begin position="53"/>
        <end position="118"/>
    </location>
</feature>
<name>A0A6B8RNG8_9BACL</name>
<dbReference type="SUPFAM" id="SSF51182">
    <property type="entry name" value="RmlC-like cupins"/>
    <property type="match status" value="1"/>
</dbReference>
<dbReference type="InterPro" id="IPR003829">
    <property type="entry name" value="Pirin_N_dom"/>
</dbReference>
<gene>
    <name evidence="4" type="ORF">EHS13_21375</name>
</gene>
<organism evidence="4 5">
    <name type="scientific">Paenibacillus psychroresistens</name>
    <dbReference type="NCBI Taxonomy" id="1778678"/>
    <lineage>
        <taxon>Bacteria</taxon>
        <taxon>Bacillati</taxon>
        <taxon>Bacillota</taxon>
        <taxon>Bacilli</taxon>
        <taxon>Bacillales</taxon>
        <taxon>Paenibacillaceae</taxon>
        <taxon>Paenibacillus</taxon>
    </lineage>
</organism>
<sequence length="255" mass="28203">MNIQIMNPKDQGKGEFDEGKIIVQKPIGFSGEGSTINRLGPLFYWSWALADSKSGLGFHPHQGFEIMSYGLAGQGTHRDTLGTESTMTAGDIQLMQAGSGISHAESVEAGYEGFQIWLEPNLNDAVKRVPTYALFKHEEFPISTANGVQIKTILGEGSPVEMVTEAQMIDIEIEKGASFVHRILPNWTIAALAIRGGGTFKTIGQQAQSFEHKDFIVFQSDEEDEVKLEASGEKLRIIFIEIPTKVDYPLYHKRK</sequence>
<dbReference type="PANTHER" id="PTHR13903:SF8">
    <property type="entry name" value="PIRIN"/>
    <property type="match status" value="1"/>
</dbReference>
<protein>
    <submittedName>
        <fullName evidence="4">Pirin</fullName>
    </submittedName>
</protein>
<comment type="similarity">
    <text evidence="1 2">Belongs to the pirin family.</text>
</comment>
<dbReference type="Pfam" id="PF02678">
    <property type="entry name" value="Pirin"/>
    <property type="match status" value="1"/>
</dbReference>
<dbReference type="Proteomes" id="UP000426246">
    <property type="component" value="Chromosome"/>
</dbReference>
<keyword evidence="5" id="KW-1185">Reference proteome</keyword>
<proteinExistence type="inferred from homology"/>
<evidence type="ECO:0000256" key="2">
    <source>
        <dbReference type="RuleBase" id="RU003457"/>
    </source>
</evidence>
<accession>A0A6B8RNG8</accession>
<dbReference type="AlphaFoldDB" id="A0A6B8RNG8"/>
<dbReference type="InterPro" id="IPR012093">
    <property type="entry name" value="Pirin"/>
</dbReference>
<dbReference type="InterPro" id="IPR011051">
    <property type="entry name" value="RmlC_Cupin_sf"/>
</dbReference>
<dbReference type="EMBL" id="CP034235">
    <property type="protein sequence ID" value="QGQ97252.1"/>
    <property type="molecule type" value="Genomic_DNA"/>
</dbReference>
<dbReference type="PANTHER" id="PTHR13903">
    <property type="entry name" value="PIRIN-RELATED"/>
    <property type="match status" value="1"/>
</dbReference>
<dbReference type="OrthoDB" id="321327at2"/>
<evidence type="ECO:0000313" key="5">
    <source>
        <dbReference type="Proteomes" id="UP000426246"/>
    </source>
</evidence>
<evidence type="ECO:0000259" key="3">
    <source>
        <dbReference type="Pfam" id="PF02678"/>
    </source>
</evidence>
<dbReference type="Gene3D" id="2.60.120.10">
    <property type="entry name" value="Jelly Rolls"/>
    <property type="match status" value="1"/>
</dbReference>
<dbReference type="InterPro" id="IPR014710">
    <property type="entry name" value="RmlC-like_jellyroll"/>
</dbReference>